<accession>A0A4R3MJ32</accession>
<keyword evidence="2" id="KW-1185">Reference proteome</keyword>
<evidence type="ECO:0000313" key="2">
    <source>
        <dbReference type="Proteomes" id="UP000294902"/>
    </source>
</evidence>
<dbReference type="Proteomes" id="UP000294902">
    <property type="component" value="Unassembled WGS sequence"/>
</dbReference>
<organism evidence="1 2">
    <name type="scientific">Natranaerovirga pectinivora</name>
    <dbReference type="NCBI Taxonomy" id="682400"/>
    <lineage>
        <taxon>Bacteria</taxon>
        <taxon>Bacillati</taxon>
        <taxon>Bacillota</taxon>
        <taxon>Clostridia</taxon>
        <taxon>Lachnospirales</taxon>
        <taxon>Natranaerovirgaceae</taxon>
        <taxon>Natranaerovirga</taxon>
    </lineage>
</organism>
<reference evidence="1 2" key="1">
    <citation type="submission" date="2019-03" db="EMBL/GenBank/DDBJ databases">
        <title>Genomic Encyclopedia of Type Strains, Phase IV (KMG-IV): sequencing the most valuable type-strain genomes for metagenomic binning, comparative biology and taxonomic classification.</title>
        <authorList>
            <person name="Goeker M."/>
        </authorList>
    </citation>
    <scope>NUCLEOTIDE SEQUENCE [LARGE SCALE GENOMIC DNA]</scope>
    <source>
        <strain evidence="1 2">DSM 24629</strain>
    </source>
</reference>
<protein>
    <submittedName>
        <fullName evidence="1">Uncharacterized protein</fullName>
    </submittedName>
</protein>
<dbReference type="EMBL" id="SMAL01000006">
    <property type="protein sequence ID" value="TCT14274.1"/>
    <property type="molecule type" value="Genomic_DNA"/>
</dbReference>
<dbReference type="RefSeq" id="WP_132252535.1">
    <property type="nucleotide sequence ID" value="NZ_SMAL01000006.1"/>
</dbReference>
<evidence type="ECO:0000313" key="1">
    <source>
        <dbReference type="EMBL" id="TCT14274.1"/>
    </source>
</evidence>
<sequence>MKFVLIGIVMITIILLIYYKKNKEDSLEIDVEETLPSNILFYRKKDRTSLLSDIEYFVSYFRTVFYIIIEKDNEYEVREYDVPRYEEKIKISIPKDSNIILSMHQNRMIHANLYLELHQEDIKLEDIEIFAIDSPMKSNEFVFGVSDFRKNFLFKSKDNQLYNFSIAYESLGADGEVYYKHNFYLVKQS</sequence>
<name>A0A4R3MJ32_9FIRM</name>
<proteinExistence type="predicted"/>
<gene>
    <name evidence="1" type="ORF">EDC18_10670</name>
</gene>
<comment type="caution">
    <text evidence="1">The sequence shown here is derived from an EMBL/GenBank/DDBJ whole genome shotgun (WGS) entry which is preliminary data.</text>
</comment>
<dbReference type="AlphaFoldDB" id="A0A4R3MJ32"/>